<reference evidence="16 17" key="1">
    <citation type="submission" date="2016-05" db="EMBL/GenBank/DDBJ databases">
        <title>Genomic Taxonomy of the Vibrionaceae.</title>
        <authorList>
            <person name="Gomez-Gil B."/>
            <person name="Enciso-Ibarra J."/>
        </authorList>
    </citation>
    <scope>NUCLEOTIDE SEQUENCE [LARGE SCALE GENOMIC DNA]</scope>
    <source>
        <strain evidence="16 17">CAIM 1920</strain>
    </source>
</reference>
<dbReference type="EMBL" id="LYBM01000062">
    <property type="protein sequence ID" value="ODA29839.1"/>
    <property type="molecule type" value="Genomic_DNA"/>
</dbReference>
<keyword evidence="13 14" id="KW-0472">Membrane</keyword>
<dbReference type="CDD" id="cd00082">
    <property type="entry name" value="HisKA"/>
    <property type="match status" value="1"/>
</dbReference>
<dbReference type="Proteomes" id="UP000094936">
    <property type="component" value="Unassembled WGS sequence"/>
</dbReference>
<accession>A0A1C3E9J2</accession>
<dbReference type="InterPro" id="IPR005467">
    <property type="entry name" value="His_kinase_dom"/>
</dbReference>
<dbReference type="SUPFAM" id="SSF47384">
    <property type="entry name" value="Homodimeric domain of signal transducing histidine kinase"/>
    <property type="match status" value="1"/>
</dbReference>
<evidence type="ECO:0000256" key="1">
    <source>
        <dbReference type="ARBA" id="ARBA00000085"/>
    </source>
</evidence>
<dbReference type="PANTHER" id="PTHR45528">
    <property type="entry name" value="SENSOR HISTIDINE KINASE CPXA"/>
    <property type="match status" value="1"/>
</dbReference>
<keyword evidence="7 14" id="KW-0812">Transmembrane</keyword>
<dbReference type="Gene3D" id="3.30.565.10">
    <property type="entry name" value="Histidine kinase-like ATPase, C-terminal domain"/>
    <property type="match status" value="1"/>
</dbReference>
<evidence type="ECO:0000256" key="9">
    <source>
        <dbReference type="ARBA" id="ARBA00022777"/>
    </source>
</evidence>
<evidence type="ECO:0000256" key="12">
    <source>
        <dbReference type="ARBA" id="ARBA00023012"/>
    </source>
</evidence>
<keyword evidence="6" id="KW-0808">Transferase</keyword>
<feature type="transmembrane region" description="Helical" evidence="14">
    <location>
        <begin position="7"/>
        <end position="30"/>
    </location>
</feature>
<evidence type="ECO:0000313" key="17">
    <source>
        <dbReference type="Proteomes" id="UP000094936"/>
    </source>
</evidence>
<keyword evidence="17" id="KW-1185">Reference proteome</keyword>
<evidence type="ECO:0000256" key="11">
    <source>
        <dbReference type="ARBA" id="ARBA00022989"/>
    </source>
</evidence>
<dbReference type="Gene3D" id="1.10.287.130">
    <property type="match status" value="1"/>
</dbReference>
<organism evidence="16 17">
    <name type="scientific">Veronia pacifica</name>
    <dbReference type="NCBI Taxonomy" id="1080227"/>
    <lineage>
        <taxon>Bacteria</taxon>
        <taxon>Pseudomonadati</taxon>
        <taxon>Pseudomonadota</taxon>
        <taxon>Gammaproteobacteria</taxon>
        <taxon>Vibrionales</taxon>
        <taxon>Vibrionaceae</taxon>
        <taxon>Veronia</taxon>
    </lineage>
</organism>
<evidence type="ECO:0000256" key="7">
    <source>
        <dbReference type="ARBA" id="ARBA00022692"/>
    </source>
</evidence>
<keyword evidence="12" id="KW-0902">Two-component regulatory system</keyword>
<evidence type="ECO:0000256" key="8">
    <source>
        <dbReference type="ARBA" id="ARBA00022741"/>
    </source>
</evidence>
<name>A0A1C3E9J2_9GAMM</name>
<comment type="subcellular location">
    <subcellularLocation>
        <location evidence="2">Cell membrane</location>
        <topology evidence="2">Multi-pass membrane protein</topology>
    </subcellularLocation>
</comment>
<evidence type="ECO:0000256" key="5">
    <source>
        <dbReference type="ARBA" id="ARBA00022553"/>
    </source>
</evidence>
<dbReference type="InterPro" id="IPR050398">
    <property type="entry name" value="HssS/ArlS-like"/>
</dbReference>
<evidence type="ECO:0000256" key="4">
    <source>
        <dbReference type="ARBA" id="ARBA00022475"/>
    </source>
</evidence>
<keyword evidence="8" id="KW-0547">Nucleotide-binding</keyword>
<dbReference type="GO" id="GO:0000155">
    <property type="term" value="F:phosphorelay sensor kinase activity"/>
    <property type="evidence" value="ECO:0007669"/>
    <property type="project" value="InterPro"/>
</dbReference>
<dbReference type="EC" id="2.7.13.3" evidence="3"/>
<evidence type="ECO:0000256" key="2">
    <source>
        <dbReference type="ARBA" id="ARBA00004651"/>
    </source>
</evidence>
<sequence length="460" mass="52190">MNFRGTLIISTLIWFVVSLAGLTLIVYYFWQNSEFRSQQELHKELAVHMRDDNPIFEGDDYNKESLGEIFHTQMLLGPDFEFYMLDENGKVSSSAGGKSPIIDDSVDLAPINAFLEGESLPILGDDPRNPVDKRVFSVALVQNDSMKGYLYVVIGRKHAEAKSNLENYLPFGYLGFIILLLIFMYVYVVFQLVVIKLIKPLQKMISEVEKAAGNGFRITPPLSISTPELQPFAEKYRDMVSLIQQQFIEIKVQEAKRAKHMRQVQHDLKTPLSNVLGYLETWRIHHGEDDPLIETSYKNAQTLHERVNQQLVVAKRPQSEVELAMTTLSVRGMVDEIAERFNLAMLKKSLRLETVLDEEAHIVGDPQLLSRVFDNLMENAIRHCPENSTINFTVRRNKGKVDFAVTNIIAGNSVSGTFGIGIQIVQAILSLHQSILENHISSDTYTAQFSLTEKINKIKS</sequence>
<comment type="catalytic activity">
    <reaction evidence="1">
        <text>ATP + protein L-histidine = ADP + protein N-phospho-L-histidine.</text>
        <dbReference type="EC" id="2.7.13.3"/>
    </reaction>
</comment>
<dbReference type="GO" id="GO:0005886">
    <property type="term" value="C:plasma membrane"/>
    <property type="evidence" value="ECO:0007669"/>
    <property type="project" value="UniProtKB-SubCell"/>
</dbReference>
<dbReference type="AlphaFoldDB" id="A0A1C3E9J2"/>
<feature type="domain" description="Histidine kinase" evidence="15">
    <location>
        <begin position="263"/>
        <end position="457"/>
    </location>
</feature>
<dbReference type="InterPro" id="IPR003661">
    <property type="entry name" value="HisK_dim/P_dom"/>
</dbReference>
<keyword evidence="9" id="KW-0418">Kinase</keyword>
<keyword evidence="11 14" id="KW-1133">Transmembrane helix</keyword>
<dbReference type="SUPFAM" id="SSF55874">
    <property type="entry name" value="ATPase domain of HSP90 chaperone/DNA topoisomerase II/histidine kinase"/>
    <property type="match status" value="1"/>
</dbReference>
<dbReference type="GO" id="GO:0005524">
    <property type="term" value="F:ATP binding"/>
    <property type="evidence" value="ECO:0007669"/>
    <property type="project" value="UniProtKB-KW"/>
</dbReference>
<feature type="transmembrane region" description="Helical" evidence="14">
    <location>
        <begin position="171"/>
        <end position="195"/>
    </location>
</feature>
<dbReference type="InterPro" id="IPR036890">
    <property type="entry name" value="HATPase_C_sf"/>
</dbReference>
<dbReference type="PANTHER" id="PTHR45528:SF1">
    <property type="entry name" value="SENSOR HISTIDINE KINASE CPXA"/>
    <property type="match status" value="1"/>
</dbReference>
<evidence type="ECO:0000256" key="13">
    <source>
        <dbReference type="ARBA" id="ARBA00023136"/>
    </source>
</evidence>
<evidence type="ECO:0000256" key="3">
    <source>
        <dbReference type="ARBA" id="ARBA00012438"/>
    </source>
</evidence>
<dbReference type="InterPro" id="IPR036097">
    <property type="entry name" value="HisK_dim/P_sf"/>
</dbReference>
<keyword evidence="5" id="KW-0597">Phosphoprotein</keyword>
<proteinExistence type="predicted"/>
<protein>
    <recommendedName>
        <fullName evidence="3">histidine kinase</fullName>
        <ecNumber evidence="3">2.7.13.3</ecNumber>
    </recommendedName>
</protein>
<evidence type="ECO:0000313" key="16">
    <source>
        <dbReference type="EMBL" id="ODA29839.1"/>
    </source>
</evidence>
<dbReference type="STRING" id="1080227.A8L45_21535"/>
<evidence type="ECO:0000259" key="15">
    <source>
        <dbReference type="PROSITE" id="PS50109"/>
    </source>
</evidence>
<evidence type="ECO:0000256" key="6">
    <source>
        <dbReference type="ARBA" id="ARBA00022679"/>
    </source>
</evidence>
<keyword evidence="4" id="KW-1003">Cell membrane</keyword>
<evidence type="ECO:0000256" key="10">
    <source>
        <dbReference type="ARBA" id="ARBA00022840"/>
    </source>
</evidence>
<dbReference type="PROSITE" id="PS50109">
    <property type="entry name" value="HIS_KIN"/>
    <property type="match status" value="1"/>
</dbReference>
<gene>
    <name evidence="16" type="ORF">A8L45_21535</name>
</gene>
<comment type="caution">
    <text evidence="16">The sequence shown here is derived from an EMBL/GenBank/DDBJ whole genome shotgun (WGS) entry which is preliminary data.</text>
</comment>
<dbReference type="SMART" id="SM00388">
    <property type="entry name" value="HisKA"/>
    <property type="match status" value="1"/>
</dbReference>
<keyword evidence="10" id="KW-0067">ATP-binding</keyword>
<evidence type="ECO:0000256" key="14">
    <source>
        <dbReference type="SAM" id="Phobius"/>
    </source>
</evidence>